<name>A0A2N1PM40_9BACT</name>
<gene>
    <name evidence="1" type="ORF">CVV64_14510</name>
</gene>
<reference evidence="1 2" key="1">
    <citation type="journal article" date="2017" name="ISME J.">
        <title>Potential for microbial H2 and metal transformations associated with novel bacteria and archaea in deep terrestrial subsurface sediments.</title>
        <authorList>
            <person name="Hernsdorf A.W."/>
            <person name="Amano Y."/>
            <person name="Miyakawa K."/>
            <person name="Ise K."/>
            <person name="Suzuki Y."/>
            <person name="Anantharaman K."/>
            <person name="Probst A."/>
            <person name="Burstein D."/>
            <person name="Thomas B.C."/>
            <person name="Banfield J.F."/>
        </authorList>
    </citation>
    <scope>NUCLEOTIDE SEQUENCE [LARGE SCALE GENOMIC DNA]</scope>
    <source>
        <strain evidence="1">HGW-Wallbacteria-1</strain>
    </source>
</reference>
<evidence type="ECO:0008006" key="3">
    <source>
        <dbReference type="Google" id="ProtNLM"/>
    </source>
</evidence>
<comment type="caution">
    <text evidence="1">The sequence shown here is derived from an EMBL/GenBank/DDBJ whole genome shotgun (WGS) entry which is preliminary data.</text>
</comment>
<dbReference type="Proteomes" id="UP000233256">
    <property type="component" value="Unassembled WGS sequence"/>
</dbReference>
<organism evidence="1 2">
    <name type="scientific">Candidatus Wallbacteria bacterium HGW-Wallbacteria-1</name>
    <dbReference type="NCBI Taxonomy" id="2013854"/>
    <lineage>
        <taxon>Bacteria</taxon>
        <taxon>Candidatus Walliibacteriota</taxon>
    </lineage>
</organism>
<dbReference type="EMBL" id="PGXC01000018">
    <property type="protein sequence ID" value="PKK89414.1"/>
    <property type="molecule type" value="Genomic_DNA"/>
</dbReference>
<accession>A0A2N1PM40</accession>
<proteinExistence type="predicted"/>
<protein>
    <recommendedName>
        <fullName evidence="3">Peptidase C39-like domain-containing protein</fullName>
    </recommendedName>
</protein>
<evidence type="ECO:0000313" key="2">
    <source>
        <dbReference type="Proteomes" id="UP000233256"/>
    </source>
</evidence>
<evidence type="ECO:0000313" key="1">
    <source>
        <dbReference type="EMBL" id="PKK89414.1"/>
    </source>
</evidence>
<sequence>MFERPFKLIGVISLLIILLIFCHSGSPLLAVQLVLPGVPVYHWQYGCAPTSGGMLLGYWDARGYDLIAGDISATDSAAALDAIASTGHVADYWGDPDPLAQNHVNDSLADFMGTSVGGGTADGSTSSANVVPGLENFAAWDDPSTGGINESYLFDAAIFWTIQAWPGFGTFNFSLFKSEIDALRPVLLGGMVPGGGHMVIGYGYDDPDNVPDSGDEKFAVHDTWYDGVLPGSPSDQLGATISGGVEWWPWKQTQIGNYWIEAGVTFLPLGAPPGVPEPAEWVMLLIITIVLAVWHKGLFIQSESSHGGIRF</sequence>
<dbReference type="AlphaFoldDB" id="A0A2N1PM40"/>